<sequence>MRIQDISTFDQIAKALGISTGYLRRLLFEERDNFYTEIEIPKKNGDSRKIFVPSDELLQLQKKLNTILISSFNPSSRAFGFVQGRSTVQNASLHLKKKYILNIDLLDFFPSISSGRVRSMFINYFKLSSIVASTLTNLCCHPDGFLPQGAPTSPTISNILCKTLDKELINLARKLGKITYSRYADDITFSTNSTFSRKLVRRNNGEICLGNELIEIVEKNGFEINSSKTRLQNNNQHQEVTGIKVNRKLNIDRRFIRKIRAMLFSIESNLDDLSIPATKFAESDYKGDSIGRLMKVIKGMISYVGMVRGKNDALFIGLAKRFNKLLLVVDQFKDEKPIVIDSGLSQLPNLVCVVPQTNIQLWKKDNEMNIFSEIDYGQGTGFLIKGIGIVSNYHVFEFVIDSIKDGFLPRETEYFVNLRFGASQSKKISAKISFFSEELDLVILIPEDQIILNNGFERELREPEQNETITLLGYPDFSEGDQLKMERGDYLRTTFSKKVEMYEISPIIFAGNSGGPIINKSDKVIGIATEGRRIALNRAIPIKYVDEEKLTTLTYTLFKF</sequence>
<reference evidence="12 13" key="1">
    <citation type="journal article" date="2018" name="Nat. Biotechnol.">
        <title>A standardized bacterial taxonomy based on genome phylogeny substantially revises the tree of life.</title>
        <authorList>
            <person name="Parks D.H."/>
            <person name="Chuvochina M."/>
            <person name="Waite D.W."/>
            <person name="Rinke C."/>
            <person name="Skarshewski A."/>
            <person name="Chaumeil P.A."/>
            <person name="Hugenholtz P."/>
        </authorList>
    </citation>
    <scope>NUCLEOTIDE SEQUENCE [LARGE SCALE GENOMIC DNA]</scope>
    <source>
        <strain evidence="12">UBA11306</strain>
    </source>
</reference>
<dbReference type="InterPro" id="IPR000123">
    <property type="entry name" value="Reverse_transcriptase_msDNA"/>
</dbReference>
<dbReference type="EMBL" id="DQHO01000023">
    <property type="protein sequence ID" value="HCS93784.1"/>
    <property type="molecule type" value="Genomic_DNA"/>
</dbReference>
<dbReference type="SUPFAM" id="SSF56672">
    <property type="entry name" value="DNA/RNA polymerases"/>
    <property type="match status" value="1"/>
</dbReference>
<dbReference type="InterPro" id="IPR051083">
    <property type="entry name" value="GrpII_Intron_Splice-Mob/Def"/>
</dbReference>
<evidence type="ECO:0000256" key="5">
    <source>
        <dbReference type="ARBA" id="ARBA00022825"/>
    </source>
</evidence>
<keyword evidence="8" id="KW-0051">Antiviral defense</keyword>
<evidence type="ECO:0000313" key="13">
    <source>
        <dbReference type="Proteomes" id="UP000262195"/>
    </source>
</evidence>
<dbReference type="AlphaFoldDB" id="A0A3D4S4P8"/>
<evidence type="ECO:0000256" key="2">
    <source>
        <dbReference type="ARBA" id="ARBA00022679"/>
    </source>
</evidence>
<evidence type="ECO:0000256" key="6">
    <source>
        <dbReference type="ARBA" id="ARBA00022842"/>
    </source>
</evidence>
<dbReference type="CDD" id="cd03487">
    <property type="entry name" value="RT_Bac_retron_II"/>
    <property type="match status" value="1"/>
</dbReference>
<dbReference type="GO" id="GO:0003964">
    <property type="term" value="F:RNA-directed DNA polymerase activity"/>
    <property type="evidence" value="ECO:0007669"/>
    <property type="project" value="UniProtKB-KW"/>
</dbReference>
<dbReference type="InterPro" id="IPR000477">
    <property type="entry name" value="RT_dom"/>
</dbReference>
<keyword evidence="5" id="KW-0720">Serine protease</keyword>
<evidence type="ECO:0000256" key="9">
    <source>
        <dbReference type="ARBA" id="ARBA00034120"/>
    </source>
</evidence>
<dbReference type="GO" id="GO:0008236">
    <property type="term" value="F:serine-type peptidase activity"/>
    <property type="evidence" value="ECO:0007669"/>
    <property type="project" value="UniProtKB-KW"/>
</dbReference>
<evidence type="ECO:0000256" key="4">
    <source>
        <dbReference type="ARBA" id="ARBA00022723"/>
    </source>
</evidence>
<dbReference type="SUPFAM" id="SSF50494">
    <property type="entry name" value="Trypsin-like serine proteases"/>
    <property type="match status" value="1"/>
</dbReference>
<keyword evidence="5" id="KW-0378">Hydrolase</keyword>
<keyword evidence="6" id="KW-0460">Magnesium</keyword>
<dbReference type="GO" id="GO:0003723">
    <property type="term" value="F:RNA binding"/>
    <property type="evidence" value="ECO:0007669"/>
    <property type="project" value="InterPro"/>
</dbReference>
<dbReference type="PANTHER" id="PTHR34047:SF7">
    <property type="entry name" value="RNA-DIRECTED DNA POLYMERASE"/>
    <property type="match status" value="1"/>
</dbReference>
<gene>
    <name evidence="12" type="ORF">DIW15_03625</name>
</gene>
<dbReference type="GO" id="GO:0046872">
    <property type="term" value="F:metal ion binding"/>
    <property type="evidence" value="ECO:0007669"/>
    <property type="project" value="UniProtKB-KW"/>
</dbReference>
<comment type="caution">
    <text evidence="12">The sequence shown here is derived from an EMBL/GenBank/DDBJ whole genome shotgun (WGS) entry which is preliminary data.</text>
</comment>
<evidence type="ECO:0000256" key="10">
    <source>
        <dbReference type="ARBA" id="ARBA00048173"/>
    </source>
</evidence>
<evidence type="ECO:0000256" key="3">
    <source>
        <dbReference type="ARBA" id="ARBA00022695"/>
    </source>
</evidence>
<evidence type="ECO:0000259" key="11">
    <source>
        <dbReference type="PROSITE" id="PS50878"/>
    </source>
</evidence>
<comment type="catalytic activity">
    <reaction evidence="10">
        <text>DNA(n) + a 2'-deoxyribonucleoside 5'-triphosphate = DNA(n+1) + diphosphate</text>
        <dbReference type="Rhea" id="RHEA:22508"/>
        <dbReference type="Rhea" id="RHEA-COMP:17339"/>
        <dbReference type="Rhea" id="RHEA-COMP:17340"/>
        <dbReference type="ChEBI" id="CHEBI:33019"/>
        <dbReference type="ChEBI" id="CHEBI:61560"/>
        <dbReference type="ChEBI" id="CHEBI:173112"/>
        <dbReference type="EC" id="2.7.7.49"/>
    </reaction>
</comment>
<dbReference type="EC" id="2.7.7.49" evidence="1"/>
<keyword evidence="4" id="KW-0479">Metal-binding</keyword>
<dbReference type="InterPro" id="IPR009003">
    <property type="entry name" value="Peptidase_S1_PA"/>
</dbReference>
<keyword evidence="2" id="KW-0808">Transferase</keyword>
<evidence type="ECO:0000256" key="7">
    <source>
        <dbReference type="ARBA" id="ARBA00022918"/>
    </source>
</evidence>
<dbReference type="Pfam" id="PF13365">
    <property type="entry name" value="Trypsin_2"/>
    <property type="match status" value="1"/>
</dbReference>
<dbReference type="Pfam" id="PF00078">
    <property type="entry name" value="RVT_1"/>
    <property type="match status" value="1"/>
</dbReference>
<keyword evidence="7" id="KW-0695">RNA-directed DNA polymerase</keyword>
<name>A0A3D4S4P8_9ENTE</name>
<dbReference type="GO" id="GO:0051607">
    <property type="term" value="P:defense response to virus"/>
    <property type="evidence" value="ECO:0007669"/>
    <property type="project" value="UniProtKB-KW"/>
</dbReference>
<dbReference type="STRING" id="1121105.GCA_000421665_01108"/>
<dbReference type="PANTHER" id="PTHR34047">
    <property type="entry name" value="NUCLEAR INTRON MATURASE 1, MITOCHONDRIAL-RELATED"/>
    <property type="match status" value="1"/>
</dbReference>
<dbReference type="PRINTS" id="PR00866">
    <property type="entry name" value="RNADNAPOLMS"/>
</dbReference>
<comment type="similarity">
    <text evidence="9">Belongs to the bacterial reverse transcriptase family.</text>
</comment>
<evidence type="ECO:0000313" key="12">
    <source>
        <dbReference type="EMBL" id="HCS93784.1"/>
    </source>
</evidence>
<proteinExistence type="inferred from homology"/>
<dbReference type="PROSITE" id="PS50878">
    <property type="entry name" value="RT_POL"/>
    <property type="match status" value="1"/>
</dbReference>
<dbReference type="Gene3D" id="2.40.10.120">
    <property type="match status" value="1"/>
</dbReference>
<keyword evidence="5" id="KW-0645">Protease</keyword>
<accession>A0A3D4S4P8</accession>
<evidence type="ECO:0000256" key="8">
    <source>
        <dbReference type="ARBA" id="ARBA00023118"/>
    </source>
</evidence>
<organism evidence="12 13">
    <name type="scientific">Bavariicoccus seileri</name>
    <dbReference type="NCBI Taxonomy" id="549685"/>
    <lineage>
        <taxon>Bacteria</taxon>
        <taxon>Bacillati</taxon>
        <taxon>Bacillota</taxon>
        <taxon>Bacilli</taxon>
        <taxon>Lactobacillales</taxon>
        <taxon>Enterococcaceae</taxon>
        <taxon>Bavariicoccus</taxon>
    </lineage>
</organism>
<keyword evidence="3" id="KW-0548">Nucleotidyltransferase</keyword>
<dbReference type="Proteomes" id="UP000262195">
    <property type="component" value="Unassembled WGS sequence"/>
</dbReference>
<feature type="domain" description="Reverse transcriptase" evidence="11">
    <location>
        <begin position="1"/>
        <end position="245"/>
    </location>
</feature>
<protein>
    <recommendedName>
        <fullName evidence="1">RNA-directed DNA polymerase</fullName>
        <ecNumber evidence="1">2.7.7.49</ecNumber>
    </recommendedName>
</protein>
<evidence type="ECO:0000256" key="1">
    <source>
        <dbReference type="ARBA" id="ARBA00012493"/>
    </source>
</evidence>
<dbReference type="InterPro" id="IPR043502">
    <property type="entry name" value="DNA/RNA_pol_sf"/>
</dbReference>